<dbReference type="Proteomes" id="UP000831290">
    <property type="component" value="Chromosome"/>
</dbReference>
<accession>A0A9E6ZMK5</accession>
<protein>
    <submittedName>
        <fullName evidence="1">Uncharacterized protein</fullName>
    </submittedName>
</protein>
<sequence length="54" mass="6310">MRNKIADIEYPRVLTIDDYPAMQKSDALFARKINQNKDREIVNKIFGDLNGEIQ</sequence>
<gene>
    <name evidence="1" type="ORF">MQE35_15205</name>
</gene>
<evidence type="ECO:0000313" key="1">
    <source>
        <dbReference type="EMBL" id="UOB17075.1"/>
    </source>
</evidence>
<keyword evidence="2" id="KW-1185">Reference proteome</keyword>
<organism evidence="1 2">
    <name type="scientific">Abyssalbus ytuae</name>
    <dbReference type="NCBI Taxonomy" id="2926907"/>
    <lineage>
        <taxon>Bacteria</taxon>
        <taxon>Pseudomonadati</taxon>
        <taxon>Bacteroidota</taxon>
        <taxon>Flavobacteriia</taxon>
        <taxon>Flavobacteriales</taxon>
        <taxon>Flavobacteriaceae</taxon>
        <taxon>Abyssalbus</taxon>
    </lineage>
</organism>
<dbReference type="EMBL" id="CP094358">
    <property type="protein sequence ID" value="UOB17075.1"/>
    <property type="molecule type" value="Genomic_DNA"/>
</dbReference>
<reference evidence="1" key="1">
    <citation type="submission" date="2022-03" db="EMBL/GenBank/DDBJ databases">
        <title>Description of Abyssus ytuae gen. nov., sp. nov., a novel member of the family Flavobacteriaceae isolated from the sediment of Mariana Trench.</title>
        <authorList>
            <person name="Zhang J."/>
            <person name="Xu X."/>
        </authorList>
    </citation>
    <scope>NUCLEOTIDE SEQUENCE</scope>
    <source>
        <strain evidence="1">MT3330</strain>
    </source>
</reference>
<name>A0A9E6ZMK5_9FLAO</name>
<evidence type="ECO:0000313" key="2">
    <source>
        <dbReference type="Proteomes" id="UP000831290"/>
    </source>
</evidence>
<dbReference type="RefSeq" id="WP_255842345.1">
    <property type="nucleotide sequence ID" value="NZ_CP094358.1"/>
</dbReference>
<dbReference type="AlphaFoldDB" id="A0A9E6ZMK5"/>
<proteinExistence type="predicted"/>
<dbReference type="KEGG" id="fbm:MQE35_15205"/>